<evidence type="ECO:0000256" key="3">
    <source>
        <dbReference type="ARBA" id="ARBA00006958"/>
    </source>
</evidence>
<dbReference type="OrthoDB" id="2430314at2759"/>
<dbReference type="InParanoid" id="A0A0C2RUF3"/>
<reference evidence="10 11" key="1">
    <citation type="submission" date="2014-04" db="EMBL/GenBank/DDBJ databases">
        <title>Evolutionary Origins and Diversification of the Mycorrhizal Mutualists.</title>
        <authorList>
            <consortium name="DOE Joint Genome Institute"/>
            <consortium name="Mycorrhizal Genomics Consortium"/>
            <person name="Kohler A."/>
            <person name="Kuo A."/>
            <person name="Nagy L.G."/>
            <person name="Floudas D."/>
            <person name="Copeland A."/>
            <person name="Barry K.W."/>
            <person name="Cichocki N."/>
            <person name="Veneault-Fourrey C."/>
            <person name="LaButti K."/>
            <person name="Lindquist E.A."/>
            <person name="Lipzen A."/>
            <person name="Lundell T."/>
            <person name="Morin E."/>
            <person name="Murat C."/>
            <person name="Riley R."/>
            <person name="Ohm R."/>
            <person name="Sun H."/>
            <person name="Tunlid A."/>
            <person name="Henrissat B."/>
            <person name="Grigoriev I.V."/>
            <person name="Hibbett D.S."/>
            <person name="Martin F."/>
        </authorList>
    </citation>
    <scope>NUCLEOTIDE SEQUENCE [LARGE SCALE GENOMIC DNA]</scope>
    <source>
        <strain evidence="10 11">Koide BX008</strain>
    </source>
</reference>
<dbReference type="EMBL" id="KN819191">
    <property type="protein sequence ID" value="KIL53865.1"/>
    <property type="molecule type" value="Genomic_DNA"/>
</dbReference>
<evidence type="ECO:0000256" key="2">
    <source>
        <dbReference type="ARBA" id="ARBA00004123"/>
    </source>
</evidence>
<feature type="domain" description="DUF8040" evidence="9">
    <location>
        <begin position="9"/>
        <end position="101"/>
    </location>
</feature>
<gene>
    <name evidence="10" type="ORF">M378DRAFT_53975</name>
</gene>
<dbReference type="InterPro" id="IPR027806">
    <property type="entry name" value="HARBI1_dom"/>
</dbReference>
<keyword evidence="4" id="KW-0540">Nuclease</keyword>
<organism evidence="10 11">
    <name type="scientific">Amanita muscaria (strain Koide BX008)</name>
    <dbReference type="NCBI Taxonomy" id="946122"/>
    <lineage>
        <taxon>Eukaryota</taxon>
        <taxon>Fungi</taxon>
        <taxon>Dikarya</taxon>
        <taxon>Basidiomycota</taxon>
        <taxon>Agaricomycotina</taxon>
        <taxon>Agaricomycetes</taxon>
        <taxon>Agaricomycetidae</taxon>
        <taxon>Agaricales</taxon>
        <taxon>Pluteineae</taxon>
        <taxon>Amanitaceae</taxon>
        <taxon>Amanita</taxon>
    </lineage>
</organism>
<dbReference type="Proteomes" id="UP000054549">
    <property type="component" value="Unassembled WGS sequence"/>
</dbReference>
<evidence type="ECO:0000256" key="1">
    <source>
        <dbReference type="ARBA" id="ARBA00001968"/>
    </source>
</evidence>
<evidence type="ECO:0000313" key="10">
    <source>
        <dbReference type="EMBL" id="KIL53865.1"/>
    </source>
</evidence>
<proteinExistence type="inferred from homology"/>
<comment type="cofactor">
    <cofactor evidence="1">
        <name>a divalent metal cation</name>
        <dbReference type="ChEBI" id="CHEBI:60240"/>
    </cofactor>
</comment>
<evidence type="ECO:0000256" key="7">
    <source>
        <dbReference type="ARBA" id="ARBA00023242"/>
    </source>
</evidence>
<dbReference type="GO" id="GO:0005634">
    <property type="term" value="C:nucleus"/>
    <property type="evidence" value="ECO:0007669"/>
    <property type="project" value="UniProtKB-SubCell"/>
</dbReference>
<sequence>FYIKEPYHTSLLTGEGWVQELLHGHPKRIQCELGVTKYVFQQLIEELHAMGYSRSRYVSLEEQLAIFLYVCVTGLTIRHVGERFQRSNATISKYFKLMVHVFSSQPFYTKYICQPTSYNNESHPLRLKPKLYPFFQHALGAIDGSHIHFAPPVFYQGAYRNRKGFLSQNCLFGCTFDFSFTYALTGWEGSAADAKVYQDAISTDLKIPAGWYYLADAGFPHCDQLLVPYRGVRYHLAEWGRVQIR</sequence>
<dbReference type="PANTHER" id="PTHR22930">
    <property type="match status" value="1"/>
</dbReference>
<keyword evidence="11" id="KW-1185">Reference proteome</keyword>
<evidence type="ECO:0000256" key="5">
    <source>
        <dbReference type="ARBA" id="ARBA00022723"/>
    </source>
</evidence>
<evidence type="ECO:0000256" key="6">
    <source>
        <dbReference type="ARBA" id="ARBA00022801"/>
    </source>
</evidence>
<dbReference type="GO" id="GO:0004518">
    <property type="term" value="F:nuclease activity"/>
    <property type="evidence" value="ECO:0007669"/>
    <property type="project" value="UniProtKB-KW"/>
</dbReference>
<evidence type="ECO:0000313" key="11">
    <source>
        <dbReference type="Proteomes" id="UP000054549"/>
    </source>
</evidence>
<dbReference type="AlphaFoldDB" id="A0A0C2RUF3"/>
<keyword evidence="6" id="KW-0378">Hydrolase</keyword>
<comment type="subcellular location">
    <subcellularLocation>
        <location evidence="2">Nucleus</location>
    </subcellularLocation>
</comment>
<evidence type="ECO:0000259" key="9">
    <source>
        <dbReference type="Pfam" id="PF26138"/>
    </source>
</evidence>
<keyword evidence="7" id="KW-0539">Nucleus</keyword>
<dbReference type="GO" id="GO:0046872">
    <property type="term" value="F:metal ion binding"/>
    <property type="evidence" value="ECO:0007669"/>
    <property type="project" value="UniProtKB-KW"/>
</dbReference>
<protein>
    <submittedName>
        <fullName evidence="10">Uncharacterized protein</fullName>
    </submittedName>
</protein>
<feature type="domain" description="DDE Tnp4" evidence="8">
    <location>
        <begin position="142"/>
        <end position="231"/>
    </location>
</feature>
<feature type="non-terminal residue" evidence="10">
    <location>
        <position position="1"/>
    </location>
</feature>
<dbReference type="Pfam" id="PF13359">
    <property type="entry name" value="DDE_Tnp_4"/>
    <property type="match status" value="1"/>
</dbReference>
<evidence type="ECO:0000259" key="8">
    <source>
        <dbReference type="Pfam" id="PF13359"/>
    </source>
</evidence>
<dbReference type="HOGENOM" id="CLU_040082_1_0_1"/>
<dbReference type="InterPro" id="IPR045249">
    <property type="entry name" value="HARBI1-like"/>
</dbReference>
<dbReference type="GO" id="GO:0016787">
    <property type="term" value="F:hydrolase activity"/>
    <property type="evidence" value="ECO:0007669"/>
    <property type="project" value="UniProtKB-KW"/>
</dbReference>
<dbReference type="STRING" id="946122.A0A0C2RUF3"/>
<feature type="non-terminal residue" evidence="10">
    <location>
        <position position="245"/>
    </location>
</feature>
<keyword evidence="5" id="KW-0479">Metal-binding</keyword>
<accession>A0A0C2RUF3</accession>
<comment type="similarity">
    <text evidence="3">Belongs to the HARBI1 family.</text>
</comment>
<dbReference type="InterPro" id="IPR058353">
    <property type="entry name" value="DUF8040"/>
</dbReference>
<dbReference type="Pfam" id="PF26138">
    <property type="entry name" value="DUF8040"/>
    <property type="match status" value="1"/>
</dbReference>
<evidence type="ECO:0000256" key="4">
    <source>
        <dbReference type="ARBA" id="ARBA00022722"/>
    </source>
</evidence>
<name>A0A0C2RUF3_AMAMK</name>
<dbReference type="PANTHER" id="PTHR22930:SF259">
    <property type="entry name" value="OS08G0106900 PROTEIN"/>
    <property type="match status" value="1"/>
</dbReference>